<dbReference type="PROSITE" id="PS00022">
    <property type="entry name" value="EGF_1"/>
    <property type="match status" value="1"/>
</dbReference>
<feature type="signal peptide" evidence="12">
    <location>
        <begin position="1"/>
        <end position="26"/>
    </location>
</feature>
<dbReference type="SUPFAM" id="SSF57184">
    <property type="entry name" value="Growth factor receptor domain"/>
    <property type="match status" value="1"/>
</dbReference>
<dbReference type="FunFam" id="2.10.25.10:FF:000610">
    <property type="entry name" value="protein HEG homolog 1 isoform X1"/>
    <property type="match status" value="1"/>
</dbReference>
<feature type="compositionally biased region" description="Low complexity" evidence="10">
    <location>
        <begin position="1376"/>
        <end position="1401"/>
    </location>
</feature>
<feature type="region of interest" description="Disordered" evidence="10">
    <location>
        <begin position="1361"/>
        <end position="1436"/>
    </location>
</feature>
<feature type="compositionally biased region" description="Low complexity" evidence="10">
    <location>
        <begin position="322"/>
        <end position="333"/>
    </location>
</feature>
<feature type="compositionally biased region" description="Polar residues" evidence="10">
    <location>
        <begin position="568"/>
        <end position="614"/>
    </location>
</feature>
<dbReference type="InterPro" id="IPR000742">
    <property type="entry name" value="EGF"/>
</dbReference>
<evidence type="ECO:0000256" key="8">
    <source>
        <dbReference type="ARBA" id="ARBA00023180"/>
    </source>
</evidence>
<evidence type="ECO:0000256" key="10">
    <source>
        <dbReference type="SAM" id="MobiDB-lite"/>
    </source>
</evidence>
<keyword evidence="6 11" id="KW-0472">Membrane</keyword>
<feature type="compositionally biased region" description="Low complexity" evidence="10">
    <location>
        <begin position="31"/>
        <end position="41"/>
    </location>
</feature>
<feature type="compositionally biased region" description="Polar residues" evidence="10">
    <location>
        <begin position="1206"/>
        <end position="1229"/>
    </location>
</feature>
<reference evidence="14" key="1">
    <citation type="submission" date="2022-12" db="EMBL/GenBank/DDBJ databases">
        <authorList>
            <person name="Alioto T."/>
            <person name="Alioto T."/>
            <person name="Gomez Garrido J."/>
        </authorList>
    </citation>
    <scope>NUCLEOTIDE SEQUENCE</scope>
</reference>
<proteinExistence type="predicted"/>
<feature type="compositionally biased region" description="Polar residues" evidence="10">
    <location>
        <begin position="831"/>
        <end position="841"/>
    </location>
</feature>
<name>A0AA35NT33_9SAUR</name>
<feature type="compositionally biased region" description="Low complexity" evidence="10">
    <location>
        <begin position="804"/>
        <end position="825"/>
    </location>
</feature>
<feature type="compositionally biased region" description="Polar residues" evidence="10">
    <location>
        <begin position="53"/>
        <end position="65"/>
    </location>
</feature>
<dbReference type="PROSITE" id="PS01186">
    <property type="entry name" value="EGF_2"/>
    <property type="match status" value="2"/>
</dbReference>
<dbReference type="Pfam" id="PF07645">
    <property type="entry name" value="EGF_CA"/>
    <property type="match status" value="1"/>
</dbReference>
<evidence type="ECO:0000256" key="2">
    <source>
        <dbReference type="ARBA" id="ARBA00022475"/>
    </source>
</evidence>
<feature type="region of interest" description="Disordered" evidence="10">
    <location>
        <begin position="1191"/>
        <end position="1237"/>
    </location>
</feature>
<dbReference type="GO" id="GO:0005509">
    <property type="term" value="F:calcium ion binding"/>
    <property type="evidence" value="ECO:0007669"/>
    <property type="project" value="InterPro"/>
</dbReference>
<dbReference type="InterPro" id="IPR001881">
    <property type="entry name" value="EGF-like_Ca-bd_dom"/>
</dbReference>
<evidence type="ECO:0000256" key="9">
    <source>
        <dbReference type="PROSITE-ProRule" id="PRU00076"/>
    </source>
</evidence>
<feature type="compositionally biased region" description="Low complexity" evidence="10">
    <location>
        <begin position="430"/>
        <end position="441"/>
    </location>
</feature>
<dbReference type="GO" id="GO:0007507">
    <property type="term" value="P:heart development"/>
    <property type="evidence" value="ECO:0007669"/>
    <property type="project" value="TreeGrafter"/>
</dbReference>
<feature type="compositionally biased region" description="Low complexity" evidence="10">
    <location>
        <begin position="1191"/>
        <end position="1205"/>
    </location>
</feature>
<feature type="compositionally biased region" description="Polar residues" evidence="10">
    <location>
        <begin position="192"/>
        <end position="208"/>
    </location>
</feature>
<feature type="region of interest" description="Disordered" evidence="10">
    <location>
        <begin position="153"/>
        <end position="216"/>
    </location>
</feature>
<dbReference type="PROSITE" id="PS00010">
    <property type="entry name" value="ASX_HYDROXYL"/>
    <property type="match status" value="1"/>
</dbReference>
<feature type="compositionally biased region" description="Polar residues" evidence="10">
    <location>
        <begin position="154"/>
        <end position="174"/>
    </location>
</feature>
<evidence type="ECO:0000256" key="6">
    <source>
        <dbReference type="ARBA" id="ARBA00023136"/>
    </source>
</evidence>
<feature type="compositionally biased region" description="Polar residues" evidence="10">
    <location>
        <begin position="792"/>
        <end position="803"/>
    </location>
</feature>
<feature type="region of interest" description="Disordered" evidence="10">
    <location>
        <begin position="256"/>
        <end position="350"/>
    </location>
</feature>
<dbReference type="InterPro" id="IPR009030">
    <property type="entry name" value="Growth_fac_rcpt_cys_sf"/>
</dbReference>
<dbReference type="PANTHER" id="PTHR24037:SF3">
    <property type="entry name" value="PROTEIN HEG HOMOLOG 1"/>
    <property type="match status" value="1"/>
</dbReference>
<feature type="domain" description="EGF-like" evidence="13">
    <location>
        <begin position="1444"/>
        <end position="1482"/>
    </location>
</feature>
<evidence type="ECO:0000256" key="7">
    <source>
        <dbReference type="ARBA" id="ARBA00023157"/>
    </source>
</evidence>
<keyword evidence="3 9" id="KW-0245">EGF-like domain</keyword>
<feature type="region of interest" description="Disordered" evidence="10">
    <location>
        <begin position="947"/>
        <end position="992"/>
    </location>
</feature>
<dbReference type="GO" id="GO:0005886">
    <property type="term" value="C:plasma membrane"/>
    <property type="evidence" value="ECO:0007669"/>
    <property type="project" value="UniProtKB-SubCell"/>
</dbReference>
<feature type="region of interest" description="Disordered" evidence="10">
    <location>
        <begin position="365"/>
        <end position="405"/>
    </location>
</feature>
<feature type="compositionally biased region" description="Low complexity" evidence="10">
    <location>
        <begin position="537"/>
        <end position="550"/>
    </location>
</feature>
<feature type="transmembrane region" description="Helical" evidence="11">
    <location>
        <begin position="1699"/>
        <end position="1724"/>
    </location>
</feature>
<evidence type="ECO:0000256" key="11">
    <source>
        <dbReference type="SAM" id="Phobius"/>
    </source>
</evidence>
<dbReference type="InterPro" id="IPR018097">
    <property type="entry name" value="EGF_Ca-bd_CS"/>
</dbReference>
<evidence type="ECO:0000256" key="1">
    <source>
        <dbReference type="ARBA" id="ARBA00004236"/>
    </source>
</evidence>
<keyword evidence="11" id="KW-1133">Transmembrane helix</keyword>
<feature type="compositionally biased region" description="Polar residues" evidence="10">
    <location>
        <begin position="1292"/>
        <end position="1304"/>
    </location>
</feature>
<feature type="compositionally biased region" description="Polar residues" evidence="10">
    <location>
        <begin position="465"/>
        <end position="489"/>
    </location>
</feature>
<feature type="chain" id="PRO_5041403172" evidence="12">
    <location>
        <begin position="27"/>
        <end position="1832"/>
    </location>
</feature>
<feature type="disulfide bond" evidence="9">
    <location>
        <begin position="1472"/>
        <end position="1481"/>
    </location>
</feature>
<feature type="compositionally biased region" description="Polar residues" evidence="10">
    <location>
        <begin position="334"/>
        <end position="344"/>
    </location>
</feature>
<feature type="compositionally biased region" description="Low complexity" evidence="10">
    <location>
        <begin position="869"/>
        <end position="881"/>
    </location>
</feature>
<dbReference type="Pfam" id="PF00008">
    <property type="entry name" value="EGF"/>
    <property type="match status" value="1"/>
</dbReference>
<feature type="compositionally biased region" description="Polar residues" evidence="10">
    <location>
        <begin position="417"/>
        <end position="429"/>
    </location>
</feature>
<keyword evidence="7 9" id="KW-1015">Disulfide bond</keyword>
<keyword evidence="8" id="KW-0325">Glycoprotein</keyword>
<evidence type="ECO:0000256" key="3">
    <source>
        <dbReference type="ARBA" id="ARBA00022536"/>
    </source>
</evidence>
<dbReference type="PROSITE" id="PS01187">
    <property type="entry name" value="EGF_CA"/>
    <property type="match status" value="1"/>
</dbReference>
<evidence type="ECO:0000256" key="5">
    <source>
        <dbReference type="ARBA" id="ARBA00022737"/>
    </source>
</evidence>
<dbReference type="PROSITE" id="PS50026">
    <property type="entry name" value="EGF_3"/>
    <property type="match status" value="2"/>
</dbReference>
<dbReference type="PANTHER" id="PTHR24037">
    <property type="entry name" value="HEART DEVELOPMENT PROTEIN WITH EGF-LIKE DOMAINS 1"/>
    <property type="match status" value="1"/>
</dbReference>
<keyword evidence="15" id="KW-1185">Reference proteome</keyword>
<evidence type="ECO:0000259" key="13">
    <source>
        <dbReference type="PROSITE" id="PS50026"/>
    </source>
</evidence>
<protein>
    <submittedName>
        <fullName evidence="14">Protein HEG homolog 1 isoform X1</fullName>
    </submittedName>
</protein>
<dbReference type="SMART" id="SM00181">
    <property type="entry name" value="EGF"/>
    <property type="match status" value="3"/>
</dbReference>
<feature type="disulfide bond" evidence="9">
    <location>
        <begin position="1453"/>
        <end position="1470"/>
    </location>
</feature>
<keyword evidence="5" id="KW-0677">Repeat</keyword>
<dbReference type="EMBL" id="OX395126">
    <property type="protein sequence ID" value="CAI5762639.1"/>
    <property type="molecule type" value="Genomic_DNA"/>
</dbReference>
<dbReference type="FunFam" id="2.10.25.10:FF:000038">
    <property type="entry name" value="Fibrillin 2"/>
    <property type="match status" value="1"/>
</dbReference>
<keyword evidence="2" id="KW-1003">Cell membrane</keyword>
<feature type="compositionally biased region" description="Polar residues" evidence="10">
    <location>
        <begin position="264"/>
        <end position="296"/>
    </location>
</feature>
<feature type="region of interest" description="Disordered" evidence="10">
    <location>
        <begin position="531"/>
        <end position="614"/>
    </location>
</feature>
<feature type="region of interest" description="Disordered" evidence="10">
    <location>
        <begin position="417"/>
        <end position="489"/>
    </location>
</feature>
<comment type="subcellular location">
    <subcellularLocation>
        <location evidence="1">Cell membrane</location>
    </subcellularLocation>
</comment>
<gene>
    <name evidence="14" type="ORF">PODLI_1B005154</name>
</gene>
<dbReference type="InterPro" id="IPR049883">
    <property type="entry name" value="NOTCH1_EGF-like"/>
</dbReference>
<dbReference type="SMART" id="SM00179">
    <property type="entry name" value="EGF_CA"/>
    <property type="match status" value="2"/>
</dbReference>
<feature type="compositionally biased region" description="Polar residues" evidence="10">
    <location>
        <begin position="950"/>
        <end position="992"/>
    </location>
</feature>
<accession>A0AA35NT33</accession>
<comment type="caution">
    <text evidence="9">Lacks conserved residue(s) required for the propagation of feature annotation.</text>
</comment>
<feature type="compositionally biased region" description="Basic and acidic residues" evidence="10">
    <location>
        <begin position="454"/>
        <end position="464"/>
    </location>
</feature>
<feature type="compositionally biased region" description="Polar residues" evidence="10">
    <location>
        <begin position="1409"/>
        <end position="1419"/>
    </location>
</feature>
<evidence type="ECO:0000256" key="4">
    <source>
        <dbReference type="ARBA" id="ARBA00022729"/>
    </source>
</evidence>
<dbReference type="InterPro" id="IPR000152">
    <property type="entry name" value="EGF-type_Asp/Asn_hydroxyl_site"/>
</dbReference>
<dbReference type="CDD" id="cd00054">
    <property type="entry name" value="EGF_CA"/>
    <property type="match status" value="2"/>
</dbReference>
<evidence type="ECO:0000313" key="14">
    <source>
        <dbReference type="EMBL" id="CAI5762639.1"/>
    </source>
</evidence>
<evidence type="ECO:0000256" key="12">
    <source>
        <dbReference type="SAM" id="SignalP"/>
    </source>
</evidence>
<feature type="region of interest" description="Disordered" evidence="10">
    <location>
        <begin position="31"/>
        <end position="65"/>
    </location>
</feature>
<dbReference type="Gene3D" id="2.10.25.10">
    <property type="entry name" value="Laminin"/>
    <property type="match status" value="2"/>
</dbReference>
<feature type="region of interest" description="Disordered" evidence="10">
    <location>
        <begin position="1265"/>
        <end position="1304"/>
    </location>
</feature>
<evidence type="ECO:0000313" key="15">
    <source>
        <dbReference type="Proteomes" id="UP001178461"/>
    </source>
</evidence>
<organism evidence="14 15">
    <name type="scientific">Podarcis lilfordi</name>
    <name type="common">Lilford's wall lizard</name>
    <dbReference type="NCBI Taxonomy" id="74358"/>
    <lineage>
        <taxon>Eukaryota</taxon>
        <taxon>Metazoa</taxon>
        <taxon>Chordata</taxon>
        <taxon>Craniata</taxon>
        <taxon>Vertebrata</taxon>
        <taxon>Euteleostomi</taxon>
        <taxon>Lepidosauria</taxon>
        <taxon>Squamata</taxon>
        <taxon>Bifurcata</taxon>
        <taxon>Unidentata</taxon>
        <taxon>Episquamata</taxon>
        <taxon>Laterata</taxon>
        <taxon>Lacertibaenia</taxon>
        <taxon>Lacertidae</taxon>
        <taxon>Podarcis</taxon>
    </lineage>
</organism>
<dbReference type="Proteomes" id="UP001178461">
    <property type="component" value="Chromosome 1"/>
</dbReference>
<feature type="compositionally biased region" description="Low complexity" evidence="10">
    <location>
        <begin position="365"/>
        <end position="379"/>
    </location>
</feature>
<feature type="region of interest" description="Disordered" evidence="10">
    <location>
        <begin position="780"/>
        <end position="881"/>
    </location>
</feature>
<feature type="compositionally biased region" description="Polar residues" evidence="10">
    <location>
        <begin position="380"/>
        <end position="398"/>
    </location>
</feature>
<sequence length="1832" mass="195175">MPATCTFLIHQFCLLLLVGLHLFVGSFPLASPSSSSSSSPSTTDRSRFATTGPRGSTPPQEDSSFSAASLLLPKAKESPEPSVASVGAGDLAIMSSESSNIETRTSSSHAHSTDAFSALGSVEGRTLWTITDSASVSTARKRNSAYIEMIRSGDTAQQSSSVMEASRADTSPSSLDIAGFETGTLRIHSPRTPVSSLSEDNHPITGSSHHIDRRWDADSTTSSLHIISTDSSTTANRGTERTSQFLTDSVALIDSSRKDPVSQREVTTFPDRTQFPSHATHSRGRSNTSKVTQFPDSSARIRLAQSYLPPKTTAEDSSQPRSSSNTERSVSSSHTDGVSVSGLNDRSGERTLRTLRDVSSSLNATHISSTTSNEISTSSGLMGSSHVLTPVQTGQMDSSPEDNDFTEAALPHFQAPSETTAAENSGQPRSSSNTERSISSSHTDGASVSGLTDRGGERTSRTLRDVSSSLNATQLSTMASNELSTSSGLTNFSHRLTPVQTGQMDLSPGDNDFTEVTLAHSQASLGMTATEDLDHQSASSSDTERSISSSHTDSVPVSVLPDRGGERTVQTLSNNSISQNTTQKSIAGNTEISSSSALPNSSYMLTPRQTGRTNLSTEDTDFIEAAVTHSQSPSEATDVRSSQHTFNNFGTEERVSQTESMFSTATFIKSGDATLGSLAIKSKSTDATELSTFDMENVSSLDLTQNLSTSAQSGKESFPSTQMDFSESSKEHLFTYSSKTSAYSSSAIDLSSTGSSLQPVKVSDVERRLSGASTDSIYLSTTFMHGRERTSRSLPDNSTSPDATDSTTYNTETSESSDLTLSLNSGGEMDNVSQSEVQSAGSSTEHLLHHSSEVPMSPSSPKDPSILGSSHHSMSEASISHSYTESTYHSATFNKGDAQTLQSIVNNTFAEATERTFSYIDESNSSELNPSSSEAYSRRTDFSVKGFDTSGPSTESFQNFSSSRIPTYSSFQSEPSDTGTDYQPMSSTDTGKIISVSHTDSTYISTTFTRGGERTLLSIPKSSTSADSSESSTFYAEISSPSESARSSFSVTQIRGSNMSSGNMGFSTPSTEPLSVHALKTPAYSSTVSELHATQLYSKSELTPAGSLSFTPSSSVSLKQDSLPPTQLPTLFSTSESPLPLSSSAFPPLLSPSPQTLLPAFSRRESPTALPTLPPSSSLLPPLSSTLSLLQPSESLESSVSMAASEGTTGTDPPTAGSSNRPFSNQTGTYPLKDSTDLGTTGSSLILTQTTEQLTDHLSPMTVPLDETKGSEGQNVSLPGTRVGKMPPVPTMSPTYRAESTTVSETAKATTASLPYTTTLEDAFSLVGVTTGKNLVNIAHTTLGLPTLASSVDYVVTTKPQKVRPPLPTKTPSYATGTPTEGMETSTTTASKTTDSRATTAHPPKMFPSSKTTAGTVSPSPVPTKATTFARVGSPRTFPASRGKANACTAETCLNNGKCIVDNLMDKFQCQCSPGWQGEDCSTDVDECPSNPCPALATCTNTQGSFHCTCSLGYQMEKGKCNLVRTFVGQFNTTGGQYSEFQVEEAIMNMLNNSLSTLPGYYTSTVKASRQSGIMQVSVLSTFSLVSNVTLFEVASTVRSHIRACKAPTQTCQFISKLTLLHRVGGLCKHKDPECDKETSVCVDLDGIAVCKCQAGYFKYNKRDHSCRACEDGYKLVNDTCVSCPFGLGGFNCGNPYQLITIVIAAAGGGLLLIMAIALIVTCCQKNKNDISKLIFKSGDFQMSPYAEYPKNPRAQDWGRETIEMQENGSTKNLLQMTDVYYMTTNPRNPELERNGLYPPYTGLPGSRHSCIYPGQYNPSFVSDDSRRRDYF</sequence>
<keyword evidence="11" id="KW-0812">Transmembrane</keyword>
<feature type="domain" description="EGF-like" evidence="13">
    <location>
        <begin position="1484"/>
        <end position="1522"/>
    </location>
</feature>
<keyword evidence="4 12" id="KW-0732">Signal</keyword>